<reference evidence="6 7" key="1">
    <citation type="journal article" date="2015" name="Nat. Commun.">
        <title>Outbred genome sequencing and CRISPR/Cas9 gene editing in butterflies.</title>
        <authorList>
            <person name="Li X."/>
            <person name="Fan D."/>
            <person name="Zhang W."/>
            <person name="Liu G."/>
            <person name="Zhang L."/>
            <person name="Zhao L."/>
            <person name="Fang X."/>
            <person name="Chen L."/>
            <person name="Dong Y."/>
            <person name="Chen Y."/>
            <person name="Ding Y."/>
            <person name="Zhao R."/>
            <person name="Feng M."/>
            <person name="Zhu Y."/>
            <person name="Feng Y."/>
            <person name="Jiang X."/>
            <person name="Zhu D."/>
            <person name="Xiang H."/>
            <person name="Feng X."/>
            <person name="Li S."/>
            <person name="Wang J."/>
            <person name="Zhang G."/>
            <person name="Kronforst M.R."/>
            <person name="Wang W."/>
        </authorList>
    </citation>
    <scope>NUCLEOTIDE SEQUENCE [LARGE SCALE GENOMIC DNA]</scope>
    <source>
        <strain evidence="6">Ya'a_city_454_Pm</strain>
        <tissue evidence="6">Whole body</tissue>
    </source>
</reference>
<dbReference type="PANTHER" id="PTHR14387">
    <property type="entry name" value="THADA/DEATH RECEPTOR INTERACTING PROTEIN"/>
    <property type="match status" value="1"/>
</dbReference>
<dbReference type="GO" id="GO:0005829">
    <property type="term" value="C:cytosol"/>
    <property type="evidence" value="ECO:0007669"/>
    <property type="project" value="TreeGrafter"/>
</dbReference>
<dbReference type="InParanoid" id="A0A194RHI9"/>
<evidence type="ECO:0000313" key="7">
    <source>
        <dbReference type="Proteomes" id="UP000053240"/>
    </source>
</evidence>
<dbReference type="EMBL" id="KQ460154">
    <property type="protein sequence ID" value="KPJ17293.1"/>
    <property type="molecule type" value="Genomic_DNA"/>
</dbReference>
<evidence type="ECO:0000259" key="4">
    <source>
        <dbReference type="Pfam" id="PF10350"/>
    </source>
</evidence>
<evidence type="ECO:0000313" key="6">
    <source>
        <dbReference type="EMBL" id="KPJ17293.1"/>
    </source>
</evidence>
<dbReference type="STRING" id="76193.A0A194RHI9"/>
<dbReference type="InterPro" id="IPR051954">
    <property type="entry name" value="tRNA_methyltransferase_THADA"/>
</dbReference>
<dbReference type="Pfam" id="PF10350">
    <property type="entry name" value="DUF2428"/>
    <property type="match status" value="1"/>
</dbReference>
<keyword evidence="7" id="KW-1185">Reference proteome</keyword>
<evidence type="ECO:0000256" key="1">
    <source>
        <dbReference type="ARBA" id="ARBA00010409"/>
    </source>
</evidence>
<evidence type="ECO:0000256" key="2">
    <source>
        <dbReference type="ARBA" id="ARBA00022694"/>
    </source>
</evidence>
<sequence>MSECARCTRWRARCAPQDTPTCTARCTACCTYCSMSTQGERCRSALAARAGGRGARRKTRPHVRRAALHAAHTAACRHKVRDVGVRSLHALAGEVRACERSVVRAARHAHMYGALHCMLHILQHVDTRAISESQQWSMLIAEIVQTCFEVNAAVACVVNNSSPEGHLPMDMSGPVLGDTDNSQNLELDDGRPVTAQMVLLCAWRSVKEVSLVLGCIASRLSIAGEEQEHGTLTQRQVVAMGEHFTKLLAETKHRGAFEQAYVGFTHLLARLWRCRGGMLHALPGGWLRDLMTTLASEAGGGSLCATRRSAGLPFMIQALVTTELQVSDKPKCFHECVMTLMQLCGGGGGGAVLRAHCCNVLRALVRCSALQQAVAPYVGDALLLALKGFDGPTWEERNSSTLLLSALVVRVFGVARGADAGGAGGGGGGAGGGVGFNSGRSCNNSLSRFMSVVCECGRSAVLKTRQLAAQALLPLVSPAMYIPHIEEMLALLSNQNIKRNFCHGILLQVTKLLNNRPDNLSVDDMATARLQDKIQQSCWILQQGAGPQPCYLIAEEYNNMINLIVWKFPSLIHTTMITKITYYLDIMLSKSKDLTAALSGRDLCLASAANLSYVLVNKYGQTDELKKLIYKFLLHDSYEVTLTALNYLLILNKDFEIENSFQEHLNILTKDKNLLIELRKDDNYSKTLYKVFITTKYLECKQKCLKLLSLEENTYKYMIQGDVREIGDDVSELDDDVIVRELTRLVDTQHENMTHIYLYSLTTFLTDKINEPQVNGNLILNCVRTIFDCSSSRNSFSTRSVVANFLENNFKSLIDLELMDLSEEDKFEVEASLWASLVLILEDDEEAVRLAGARTVGGVAAALGAWPAARGAWPAARGRGLRHWGCGGVRTRRRGAARAGVAAAKQMCVRLQRVSHSIHTTQGHSVSSAVHISMSSYV</sequence>
<proteinExistence type="inferred from homology"/>
<evidence type="ECO:0000259" key="5">
    <source>
        <dbReference type="Pfam" id="PF25151"/>
    </source>
</evidence>
<protein>
    <recommendedName>
        <fullName evidence="3">tRNA (32-2'-O)-methyltransferase regulator THADA</fullName>
    </recommendedName>
</protein>
<dbReference type="SUPFAM" id="SSF48371">
    <property type="entry name" value="ARM repeat"/>
    <property type="match status" value="1"/>
</dbReference>
<gene>
    <name evidence="6" type="ORF">RR48_08784</name>
</gene>
<comment type="similarity">
    <text evidence="1">Belongs to the THADA family.</text>
</comment>
<dbReference type="Pfam" id="PF25151">
    <property type="entry name" value="TPR_Trm732_C"/>
    <property type="match status" value="1"/>
</dbReference>
<evidence type="ECO:0000256" key="3">
    <source>
        <dbReference type="ARBA" id="ARBA00035698"/>
    </source>
</evidence>
<name>A0A194RHI9_PAPMA</name>
<dbReference type="InterPro" id="IPR056842">
    <property type="entry name" value="THADA-like_TPR_C"/>
</dbReference>
<keyword evidence="2" id="KW-0819">tRNA processing</keyword>
<accession>A0A194RHI9</accession>
<feature type="domain" description="DUF2428" evidence="4">
    <location>
        <begin position="139"/>
        <end position="395"/>
    </location>
</feature>
<dbReference type="InterPro" id="IPR016024">
    <property type="entry name" value="ARM-type_fold"/>
</dbReference>
<dbReference type="Proteomes" id="UP000053240">
    <property type="component" value="Unassembled WGS sequence"/>
</dbReference>
<dbReference type="PANTHER" id="PTHR14387:SF7">
    <property type="entry name" value="THYROID ADENOMA-ASSOCIATED PROTEIN"/>
    <property type="match status" value="1"/>
</dbReference>
<dbReference type="AlphaFoldDB" id="A0A194RHI9"/>
<organism evidence="6 7">
    <name type="scientific">Papilio machaon</name>
    <name type="common">Old World swallowtail butterfly</name>
    <dbReference type="NCBI Taxonomy" id="76193"/>
    <lineage>
        <taxon>Eukaryota</taxon>
        <taxon>Metazoa</taxon>
        <taxon>Ecdysozoa</taxon>
        <taxon>Arthropoda</taxon>
        <taxon>Hexapoda</taxon>
        <taxon>Insecta</taxon>
        <taxon>Pterygota</taxon>
        <taxon>Neoptera</taxon>
        <taxon>Endopterygota</taxon>
        <taxon>Lepidoptera</taxon>
        <taxon>Glossata</taxon>
        <taxon>Ditrysia</taxon>
        <taxon>Papilionoidea</taxon>
        <taxon>Papilionidae</taxon>
        <taxon>Papilioninae</taxon>
        <taxon>Papilio</taxon>
    </lineage>
</organism>
<dbReference type="InterPro" id="IPR019442">
    <property type="entry name" value="THADA/TRM732_DUF2428"/>
</dbReference>
<feature type="domain" description="tRNA (32-2'-O)-methyltransferase regulator THADA-like C-terminal TPR repeats region" evidence="5">
    <location>
        <begin position="441"/>
        <end position="512"/>
    </location>
</feature>
<dbReference type="GO" id="GO:0030488">
    <property type="term" value="P:tRNA methylation"/>
    <property type="evidence" value="ECO:0007669"/>
    <property type="project" value="TreeGrafter"/>
</dbReference>